<evidence type="ECO:0000313" key="1">
    <source>
        <dbReference type="EMBL" id="HFC97394.1"/>
    </source>
</evidence>
<organism evidence="1">
    <name type="scientific">Thermosulfurimonas dismutans</name>
    <dbReference type="NCBI Taxonomy" id="999894"/>
    <lineage>
        <taxon>Bacteria</taxon>
        <taxon>Pseudomonadati</taxon>
        <taxon>Thermodesulfobacteriota</taxon>
        <taxon>Thermodesulfobacteria</taxon>
        <taxon>Thermodesulfobacteriales</taxon>
        <taxon>Thermodesulfobacteriaceae</taxon>
        <taxon>Thermosulfurimonas</taxon>
    </lineage>
</organism>
<dbReference type="AlphaFoldDB" id="A0A7C3CRF9"/>
<dbReference type="InterPro" id="IPR012431">
    <property type="entry name" value="PDDEXK_10"/>
</dbReference>
<dbReference type="SUPFAM" id="SSF52980">
    <property type="entry name" value="Restriction endonuclease-like"/>
    <property type="match status" value="1"/>
</dbReference>
<dbReference type="PANTHER" id="PTHR34314">
    <property type="entry name" value="CRENARCHAEAL PROTEIN, PUTATIVE-RELATED"/>
    <property type="match status" value="1"/>
</dbReference>
<dbReference type="Proteomes" id="UP000886043">
    <property type="component" value="Unassembled WGS sequence"/>
</dbReference>
<dbReference type="PANTHER" id="PTHR34314:SF6">
    <property type="entry name" value="DUF3782 DOMAIN-CONTAINING PROTEIN"/>
    <property type="match status" value="1"/>
</dbReference>
<proteinExistence type="predicted"/>
<protein>
    <submittedName>
        <fullName evidence="1">DUF3782 domain-containing protein</fullName>
    </submittedName>
</protein>
<dbReference type="InterPro" id="IPR024271">
    <property type="entry name" value="DUF3782"/>
</dbReference>
<sequence>MNRKWEELRRENVRLWQEFQELKKESDQRWEEMNRRWEELKKESDRRWEEMLKEVRRVDRRIDRTIGALGARWGLYSEHAFREALAEILSEFGGFKVSRYLAYDETGQVFGHPDQVEIDLLIKDGRVWVAELKSSVSKAEVYAFERKVRFYEEKEGQKVERRLIISPMVDPEARKVAEKLGIQIFAQPEDLEEVQVF</sequence>
<dbReference type="InterPro" id="IPR011335">
    <property type="entry name" value="Restrct_endonuc-II-like"/>
</dbReference>
<gene>
    <name evidence="1" type="ORF">ENJ40_02900</name>
</gene>
<accession>A0A7C3CRF9</accession>
<dbReference type="Pfam" id="PF07788">
    <property type="entry name" value="PDDEXK_10"/>
    <property type="match status" value="1"/>
</dbReference>
<dbReference type="Pfam" id="PF12644">
    <property type="entry name" value="DUF3782"/>
    <property type="match status" value="1"/>
</dbReference>
<comment type="caution">
    <text evidence="1">The sequence shown here is derived from an EMBL/GenBank/DDBJ whole genome shotgun (WGS) entry which is preliminary data.</text>
</comment>
<name>A0A7C3CRF9_9BACT</name>
<reference evidence="1" key="1">
    <citation type="journal article" date="2020" name="mSystems">
        <title>Genome- and Community-Level Interaction Insights into Carbon Utilization and Element Cycling Functions of Hydrothermarchaeota in Hydrothermal Sediment.</title>
        <authorList>
            <person name="Zhou Z."/>
            <person name="Liu Y."/>
            <person name="Xu W."/>
            <person name="Pan J."/>
            <person name="Luo Z.H."/>
            <person name="Li M."/>
        </authorList>
    </citation>
    <scope>NUCLEOTIDE SEQUENCE [LARGE SCALE GENOMIC DNA]</scope>
    <source>
        <strain evidence="1">HyVt-483</strain>
    </source>
</reference>
<dbReference type="EMBL" id="DRMH01000030">
    <property type="protein sequence ID" value="HFC97394.1"/>
    <property type="molecule type" value="Genomic_DNA"/>
</dbReference>